<dbReference type="Proteomes" id="UP000612282">
    <property type="component" value="Unassembled WGS sequence"/>
</dbReference>
<name>A0ABQ3XGR1_9ACTN</name>
<evidence type="ECO:0008006" key="3">
    <source>
        <dbReference type="Google" id="ProtNLM"/>
    </source>
</evidence>
<dbReference type="EMBL" id="BOMG01000075">
    <property type="protein sequence ID" value="GID57686.1"/>
    <property type="molecule type" value="Genomic_DNA"/>
</dbReference>
<dbReference type="Pfam" id="PF14433">
    <property type="entry name" value="SUKH-3"/>
    <property type="match status" value="1"/>
</dbReference>
<accession>A0ABQ3XGR1</accession>
<dbReference type="Pfam" id="PF14431">
    <property type="entry name" value="YwqJ-deaminase"/>
    <property type="match status" value="1"/>
</dbReference>
<reference evidence="1 2" key="1">
    <citation type="submission" date="2021-01" db="EMBL/GenBank/DDBJ databases">
        <title>Whole genome shotgun sequence of Actinoplanes couchii NBRC 106145.</title>
        <authorList>
            <person name="Komaki H."/>
            <person name="Tamura T."/>
        </authorList>
    </citation>
    <scope>NUCLEOTIDE SEQUENCE [LARGE SCALE GENOMIC DNA]</scope>
    <source>
        <strain evidence="1 2">NBRC 106145</strain>
    </source>
</reference>
<evidence type="ECO:0000313" key="1">
    <source>
        <dbReference type="EMBL" id="GID57686.1"/>
    </source>
</evidence>
<dbReference type="InterPro" id="IPR025968">
    <property type="entry name" value="YwqJ_deaminase"/>
</dbReference>
<evidence type="ECO:0000313" key="2">
    <source>
        <dbReference type="Proteomes" id="UP000612282"/>
    </source>
</evidence>
<dbReference type="RefSeq" id="WP_203800835.1">
    <property type="nucleotide sequence ID" value="NZ_BAAAQE010000099.1"/>
</dbReference>
<proteinExistence type="predicted"/>
<gene>
    <name evidence="1" type="ORF">Aco03nite_060900</name>
</gene>
<dbReference type="InterPro" id="IPR025850">
    <property type="entry name" value="SUKH-3"/>
</dbReference>
<comment type="caution">
    <text evidence="1">The sequence shown here is derived from an EMBL/GenBank/DDBJ whole genome shotgun (WGS) entry which is preliminary data.</text>
</comment>
<protein>
    <recommendedName>
        <fullName evidence="3">YwqJ-like deaminase</fullName>
    </recommendedName>
</protein>
<organism evidence="1 2">
    <name type="scientific">Actinoplanes couchii</name>
    <dbReference type="NCBI Taxonomy" id="403638"/>
    <lineage>
        <taxon>Bacteria</taxon>
        <taxon>Bacillati</taxon>
        <taxon>Actinomycetota</taxon>
        <taxon>Actinomycetes</taxon>
        <taxon>Micromonosporales</taxon>
        <taxon>Micromonosporaceae</taxon>
        <taxon>Actinoplanes</taxon>
    </lineage>
</organism>
<keyword evidence="2" id="KW-1185">Reference proteome</keyword>
<sequence>MITRAEADAIAATWARGYTLAGQQRTARVDEFDLGFVVALISATSVELGAAAQIIDRATGRVSTWPNLPFDTVAQMYRDRHADIVGPPRTADPEVQLRREIRRRIAPTIAAHATVGGRVYIGRGAKGDQKLNHHPLVLERLAEQAPHEQVRGHERHAELIACSDALHDVDRRRALDGLGPIALDEARVLLGDSLFETFQIHASGDPQSGQPNDPCETCVYVLTQLALLPWASTGALHEFVASPQPSPDPARFSDTVAAELLHGGWWPDAPYDLTVEIAESMLEDDVLPVNGQEFRHQEFPALSAAMGHTALALLGRRAPGVSQRSRLFAINPVDAAHTADLLHEFGQVIGARLLPLGRVNGESVLAIDEHGRVFDLDQAGEWFVADTYLEALETLIVGRRTYRVRDDGTWGGDQE</sequence>